<comment type="caution">
    <text evidence="3">The sequence shown here is derived from an EMBL/GenBank/DDBJ whole genome shotgun (WGS) entry which is preliminary data.</text>
</comment>
<feature type="domain" description="F-box" evidence="2">
    <location>
        <begin position="37"/>
        <end position="86"/>
    </location>
</feature>
<evidence type="ECO:0000256" key="1">
    <source>
        <dbReference type="SAM" id="MobiDB-lite"/>
    </source>
</evidence>
<dbReference type="SMART" id="SM00256">
    <property type="entry name" value="FBOX"/>
    <property type="match status" value="1"/>
</dbReference>
<dbReference type="Proteomes" id="UP000290288">
    <property type="component" value="Unassembled WGS sequence"/>
</dbReference>
<keyword evidence="4" id="KW-1185">Reference proteome</keyword>
<dbReference type="Pfam" id="PF00646">
    <property type="entry name" value="F-box"/>
    <property type="match status" value="1"/>
</dbReference>
<dbReference type="CDD" id="cd09917">
    <property type="entry name" value="F-box_SF"/>
    <property type="match status" value="1"/>
</dbReference>
<dbReference type="InterPro" id="IPR036047">
    <property type="entry name" value="F-box-like_dom_sf"/>
</dbReference>
<protein>
    <recommendedName>
        <fullName evidence="2">F-box domain-containing protein</fullName>
    </recommendedName>
</protein>
<evidence type="ECO:0000259" key="2">
    <source>
        <dbReference type="PROSITE" id="PS50181"/>
    </source>
</evidence>
<feature type="compositionally biased region" description="Basic and acidic residues" evidence="1">
    <location>
        <begin position="21"/>
        <end position="35"/>
    </location>
</feature>
<accession>A0A4Q2D7S5</accession>
<reference evidence="3 4" key="1">
    <citation type="submission" date="2019-01" db="EMBL/GenBank/DDBJ databases">
        <title>Draft genome sequence of Psathyrella aberdarensis IHI B618.</title>
        <authorList>
            <person name="Buettner E."/>
            <person name="Kellner H."/>
        </authorList>
    </citation>
    <scope>NUCLEOTIDE SEQUENCE [LARGE SCALE GENOMIC DNA]</scope>
    <source>
        <strain evidence="3 4">IHI B618</strain>
    </source>
</reference>
<evidence type="ECO:0000313" key="4">
    <source>
        <dbReference type="Proteomes" id="UP000290288"/>
    </source>
</evidence>
<feature type="region of interest" description="Disordered" evidence="1">
    <location>
        <begin position="1"/>
        <end position="35"/>
    </location>
</feature>
<dbReference type="SUPFAM" id="SSF81383">
    <property type="entry name" value="F-box domain"/>
    <property type="match status" value="1"/>
</dbReference>
<dbReference type="AlphaFoldDB" id="A0A4Q2D7S5"/>
<name>A0A4Q2D7S5_9AGAR</name>
<feature type="region of interest" description="Disordered" evidence="1">
    <location>
        <begin position="594"/>
        <end position="623"/>
    </location>
</feature>
<organism evidence="3 4">
    <name type="scientific">Candolleomyces aberdarensis</name>
    <dbReference type="NCBI Taxonomy" id="2316362"/>
    <lineage>
        <taxon>Eukaryota</taxon>
        <taxon>Fungi</taxon>
        <taxon>Dikarya</taxon>
        <taxon>Basidiomycota</taxon>
        <taxon>Agaricomycotina</taxon>
        <taxon>Agaricomycetes</taxon>
        <taxon>Agaricomycetidae</taxon>
        <taxon>Agaricales</taxon>
        <taxon>Agaricineae</taxon>
        <taxon>Psathyrellaceae</taxon>
        <taxon>Candolleomyces</taxon>
    </lineage>
</organism>
<gene>
    <name evidence="3" type="ORF">EST38_g10284</name>
</gene>
<dbReference type="Gene3D" id="1.20.1280.50">
    <property type="match status" value="1"/>
</dbReference>
<dbReference type="OrthoDB" id="2322499at2759"/>
<dbReference type="EMBL" id="SDEE01000537">
    <property type="protein sequence ID" value="RXW15570.1"/>
    <property type="molecule type" value="Genomic_DNA"/>
</dbReference>
<feature type="compositionally biased region" description="Basic residues" evidence="1">
    <location>
        <begin position="1"/>
        <end position="13"/>
    </location>
</feature>
<proteinExistence type="predicted"/>
<evidence type="ECO:0000313" key="3">
    <source>
        <dbReference type="EMBL" id="RXW15570.1"/>
    </source>
</evidence>
<dbReference type="PROSITE" id="PS50181">
    <property type="entry name" value="FBOX"/>
    <property type="match status" value="1"/>
</dbReference>
<sequence>MAKGSSRKTRKLNPPKNRLNNSRDKDTPGASDRTLKHDPLIDLPLDILCEIFKFLPPLDLLQLARTAKSFRKFLMNRASKSIWTDVLSTVEDLPPCPDDLSEPQYAYLIFSNNCHVRMDSGKVPGSTLANPACPIKDCLRPLSELLKDDEALLLYLEARIQLCRACSLKHFQRWKELPEKVTLSLVEFVPATTNRLTKNEVQGSNKYHRKYREPQQLEDKRTRFHVNTALALHAEYKEIKGTQTKNAWMENQRKLWATKEEHVSACEGYFNKIEKRAQIRDGEIRVRRMEQVREKLVGLGWAEELNLSWGQLPYDVYAWCYSLPAKLLTDEEWELAKDQMVSAMERSREARLKVDIRKRLNHRIDTWVKPAYTSFFFSQSPSTIIPTLHEVCLTEAFRTPLCTLPLDRDLSADLFESAIAQLPGFAEEWRHHRTEQVLTLVRKSSTYKAVPANDITAGTVLPLASTVFHCDNCNRKLMYPSVLTHGCLFAQLSQPNIDDFIYAMPTPITPQEIQVPSVPSITNDVSLLLLSISDNGSIWQGLGSVKFDNEAHKHALLMLDALGLSRMKTTVDEMEANQPYVECLCQCFWEPGAKGPPVKSKRSTRRTQAESLTPDESQLRRKRKAARWTKAIQVCRKHKYPEPHPEYFAKLEGQDLVLAKTENEKTSGETWSTGPVCFMCMHPCFPNQSLENHLLRDHNVDHPDGIDGLRNYVDAARLQRVYLHQQEAYVELGEGA</sequence>
<dbReference type="InterPro" id="IPR001810">
    <property type="entry name" value="F-box_dom"/>
</dbReference>